<dbReference type="InterPro" id="IPR018580">
    <property type="entry name" value="Uncharacterised_YfhO"/>
</dbReference>
<dbReference type="PANTHER" id="PTHR38454">
    <property type="entry name" value="INTEGRAL MEMBRANE PROTEIN-RELATED"/>
    <property type="match status" value="1"/>
</dbReference>
<dbReference type="AlphaFoldDB" id="A0A2M6WYZ9"/>
<keyword evidence="1" id="KW-0472">Membrane</keyword>
<feature type="transmembrane region" description="Helical" evidence="1">
    <location>
        <begin position="440"/>
        <end position="458"/>
    </location>
</feature>
<feature type="transmembrane region" description="Helical" evidence="1">
    <location>
        <begin position="232"/>
        <end position="252"/>
    </location>
</feature>
<evidence type="ECO:0000256" key="1">
    <source>
        <dbReference type="SAM" id="Phobius"/>
    </source>
</evidence>
<keyword evidence="1" id="KW-1133">Transmembrane helix</keyword>
<sequence length="943" mass="103436">MQMAIRWKNTRRLLHRNRSGLVVLLVMWLLFFSRTFSGQAVYFLDDLKIIFYPLEHVYGTFQANGRLPVWSPLFGFGHPLIAWGQLGFFTPLHVILRLLPLHALARLQVSILTYYLLGSLGMYAFLRRQPVLPMAAALGGVLYAYSGFQIGHLNHVNFYTATLLLPVLLTAVDRLCQRPTAAGSVLVAVVGATMALSGQPQVVLYSFIAAALYTAIRGIRLSTHNPRHLLQLGAALTGATVIALLLSSWAILPLREFLPLTERAQDIPVTELLDFSYPPYNTITLIFPYFFGNHDTYWGPKGFQELAAYVGIIPLFLAAAALCDWRQHRSLRLLALIMIASACLLATGKYSPLYRALVEQHIITNLNIPGRFVFYFTTAVSILAALALDGLTTYSRRRQAALLAGSTVLTALLLAPIAVAAPRVPRLAARISELPAAMPIQLWLVAAGLAAVAALLLWPVSRSRAWQTLAAVLAAATLLVYGWQFNPLTPAEVAFAPSPAAKALNDENRSLPPRLYAAQHLLRTTETATARTEPLSPALTIAWPIHIDRPNLTCIRLPVSADQNGHGSITFRLFTALTNPPLRTVTLDTSNLTTFDQKICFDPIAASQEQTYTIIASTADETTFRLFVRPESRPEYQAHIVRSPNPTAEDLRQAIKPIAILASPAYTDTADEESALLMRQINAVVGASSARWIGALSIKNYRDFIEEFFANDSDEPFDGDGHHAIEANRTLLNMAGVTHLLQNLTAATDDRMLAAGFTRDGRWSIGSSDIVLYQNPDAFPKAFLVSYAIWQPAGDEVRAALHNSTFNPRETVYLGGPTPPQLPLADAVPGDPAAAAVDVTQYESDRITVDVTAAKESVLVVNDTTTPQWHTVIDGRPAPYFTANSMFKAAVVPAGRHTVEFRYDSPAIRQSKKMSLVGFITAGCLLAVSPLKRSWRRLHSIAA</sequence>
<feature type="transmembrane region" description="Helical" evidence="1">
    <location>
        <begin position="156"/>
        <end position="172"/>
    </location>
</feature>
<feature type="transmembrane region" description="Helical" evidence="1">
    <location>
        <begin position="306"/>
        <end position="323"/>
    </location>
</feature>
<keyword evidence="1" id="KW-0812">Transmembrane</keyword>
<feature type="transmembrane region" description="Helical" evidence="1">
    <location>
        <begin position="131"/>
        <end position="150"/>
    </location>
</feature>
<dbReference type="PANTHER" id="PTHR38454:SF1">
    <property type="entry name" value="INTEGRAL MEMBRANE PROTEIN"/>
    <property type="match status" value="1"/>
</dbReference>
<reference evidence="3" key="1">
    <citation type="submission" date="2017-09" db="EMBL/GenBank/DDBJ databases">
        <title>Depth-based differentiation of microbial function through sediment-hosted aquifers and enrichment of novel symbionts in the deep terrestrial subsurface.</title>
        <authorList>
            <person name="Probst A.J."/>
            <person name="Ladd B."/>
            <person name="Jarett J.K."/>
            <person name="Geller-Mcgrath D.E."/>
            <person name="Sieber C.M.K."/>
            <person name="Emerson J.B."/>
            <person name="Anantharaman K."/>
            <person name="Thomas B.C."/>
            <person name="Malmstrom R."/>
            <person name="Stieglmeier M."/>
            <person name="Klingl A."/>
            <person name="Woyke T."/>
            <person name="Ryan C.M."/>
            <person name="Banfield J.F."/>
        </authorList>
    </citation>
    <scope>NUCLEOTIDE SEQUENCE [LARGE SCALE GENOMIC DNA]</scope>
</reference>
<feature type="transmembrane region" description="Helical" evidence="1">
    <location>
        <begin position="107"/>
        <end position="126"/>
    </location>
</feature>
<organism evidence="2 3">
    <name type="scientific">Candidatus Andersenbacteria bacterium CG10_big_fil_rev_8_21_14_0_10_54_11</name>
    <dbReference type="NCBI Taxonomy" id="1974485"/>
    <lineage>
        <taxon>Bacteria</taxon>
        <taxon>Candidatus Anderseniibacteriota</taxon>
    </lineage>
</organism>
<feature type="transmembrane region" description="Helical" evidence="1">
    <location>
        <begin position="400"/>
        <end position="420"/>
    </location>
</feature>
<proteinExistence type="predicted"/>
<feature type="transmembrane region" description="Helical" evidence="1">
    <location>
        <begin position="368"/>
        <end position="388"/>
    </location>
</feature>
<name>A0A2M6WYZ9_9BACT</name>
<evidence type="ECO:0008006" key="4">
    <source>
        <dbReference type="Google" id="ProtNLM"/>
    </source>
</evidence>
<feature type="transmembrane region" description="Helical" evidence="1">
    <location>
        <begin position="330"/>
        <end position="348"/>
    </location>
</feature>
<protein>
    <recommendedName>
        <fullName evidence="4">Membrane protein 6-pyruvoyl-tetrahydropterin synthase-related domain-containing protein</fullName>
    </recommendedName>
</protein>
<dbReference type="EMBL" id="PEZP01000037">
    <property type="protein sequence ID" value="PIT98009.1"/>
    <property type="molecule type" value="Genomic_DNA"/>
</dbReference>
<comment type="caution">
    <text evidence="2">The sequence shown here is derived from an EMBL/GenBank/DDBJ whole genome shotgun (WGS) entry which is preliminary data.</text>
</comment>
<dbReference type="Proteomes" id="UP000230731">
    <property type="component" value="Unassembled WGS sequence"/>
</dbReference>
<evidence type="ECO:0000313" key="3">
    <source>
        <dbReference type="Proteomes" id="UP000230731"/>
    </source>
</evidence>
<accession>A0A2M6WYZ9</accession>
<gene>
    <name evidence="2" type="ORF">COT71_03015</name>
</gene>
<feature type="transmembrane region" description="Helical" evidence="1">
    <location>
        <begin position="465"/>
        <end position="483"/>
    </location>
</feature>
<evidence type="ECO:0000313" key="2">
    <source>
        <dbReference type="EMBL" id="PIT98009.1"/>
    </source>
</evidence>